<proteinExistence type="predicted"/>
<dbReference type="RefSeq" id="XP_009177503.1">
    <property type="nucleotide sequence ID" value="XM_009179239.1"/>
</dbReference>
<dbReference type="PROSITE" id="PS50222">
    <property type="entry name" value="EF_HAND_2"/>
    <property type="match status" value="1"/>
</dbReference>
<reference evidence="2 3" key="1">
    <citation type="submission" date="2013-11" db="EMBL/GenBank/DDBJ databases">
        <title>Opisthorchis viverrini - life in the bile duct.</title>
        <authorList>
            <person name="Young N.D."/>
            <person name="Nagarajan N."/>
            <person name="Lin S.J."/>
            <person name="Korhonen P.K."/>
            <person name="Jex A.R."/>
            <person name="Hall R.S."/>
            <person name="Safavi-Hemami H."/>
            <person name="Kaewkong W."/>
            <person name="Bertrand D."/>
            <person name="Gao S."/>
            <person name="Seet Q."/>
            <person name="Wongkham S."/>
            <person name="Teh B.T."/>
            <person name="Wongkham C."/>
            <person name="Intapan P.M."/>
            <person name="Maleewong W."/>
            <person name="Yang X."/>
            <person name="Hu M."/>
            <person name="Wang Z."/>
            <person name="Hofmann A."/>
            <person name="Sternberg P.W."/>
            <person name="Tan P."/>
            <person name="Wang J."/>
            <person name="Gasser R.B."/>
        </authorList>
    </citation>
    <scope>NUCLEOTIDE SEQUENCE [LARGE SCALE GENOMIC DNA]</scope>
</reference>
<dbReference type="SUPFAM" id="SSF47473">
    <property type="entry name" value="EF-hand"/>
    <property type="match status" value="1"/>
</dbReference>
<feature type="domain" description="EF-hand" evidence="1">
    <location>
        <begin position="88"/>
        <end position="120"/>
    </location>
</feature>
<keyword evidence="3" id="KW-1185">Reference proteome</keyword>
<dbReference type="CTD" id="20330012"/>
<name>A0A074Z686_OPIVI</name>
<evidence type="ECO:0000313" key="3">
    <source>
        <dbReference type="Proteomes" id="UP000054324"/>
    </source>
</evidence>
<organism evidence="2 3">
    <name type="scientific">Opisthorchis viverrini</name>
    <name type="common">Southeast Asian liver fluke</name>
    <dbReference type="NCBI Taxonomy" id="6198"/>
    <lineage>
        <taxon>Eukaryota</taxon>
        <taxon>Metazoa</taxon>
        <taxon>Spiralia</taxon>
        <taxon>Lophotrochozoa</taxon>
        <taxon>Platyhelminthes</taxon>
        <taxon>Trematoda</taxon>
        <taxon>Digenea</taxon>
        <taxon>Opisthorchiida</taxon>
        <taxon>Opisthorchiata</taxon>
        <taxon>Opisthorchiidae</taxon>
        <taxon>Opisthorchis</taxon>
    </lineage>
</organism>
<dbReference type="GeneID" id="20330012"/>
<dbReference type="EMBL" id="KL598149">
    <property type="protein sequence ID" value="KER18750.1"/>
    <property type="molecule type" value="Genomic_DNA"/>
</dbReference>
<dbReference type="Proteomes" id="UP000054324">
    <property type="component" value="Unassembled WGS sequence"/>
</dbReference>
<dbReference type="GO" id="GO:0005509">
    <property type="term" value="F:calcium ion binding"/>
    <property type="evidence" value="ECO:0007669"/>
    <property type="project" value="InterPro"/>
</dbReference>
<gene>
    <name evidence="2" type="ORF">T265_15847</name>
</gene>
<sequence>MLKMCKKTKFEMELEKYQSIPGKYRELLDSVNLWMDEHVEELIKLLKLHVSYSPDQTSYDDFEAGTFCSLRDLPGFLFTAVVSMSFPFTKLEIRIIMRLFDHDRDGMIRFDDLNTRLSYL</sequence>
<dbReference type="InterPro" id="IPR011992">
    <property type="entry name" value="EF-hand-dom_pair"/>
</dbReference>
<dbReference type="KEGG" id="ovi:T265_15847"/>
<accession>A0A074Z686</accession>
<dbReference type="OrthoDB" id="418595at2759"/>
<dbReference type="AlphaFoldDB" id="A0A074Z686"/>
<evidence type="ECO:0000259" key="1">
    <source>
        <dbReference type="PROSITE" id="PS50222"/>
    </source>
</evidence>
<evidence type="ECO:0000313" key="2">
    <source>
        <dbReference type="EMBL" id="KER18750.1"/>
    </source>
</evidence>
<dbReference type="STRING" id="6198.A0A074Z686"/>
<protein>
    <recommendedName>
        <fullName evidence="1">EF-hand domain-containing protein</fullName>
    </recommendedName>
</protein>
<dbReference type="InterPro" id="IPR002048">
    <property type="entry name" value="EF_hand_dom"/>
</dbReference>
<feature type="non-terminal residue" evidence="2">
    <location>
        <position position="120"/>
    </location>
</feature>